<keyword evidence="11" id="KW-1185">Reference proteome</keyword>
<dbReference type="FunFam" id="3.30.160.60:FF:000340">
    <property type="entry name" value="zinc finger protein 473 isoform X1"/>
    <property type="match status" value="1"/>
</dbReference>
<feature type="domain" description="C2H2-type" evidence="10">
    <location>
        <begin position="230"/>
        <end position="253"/>
    </location>
</feature>
<evidence type="ECO:0000256" key="4">
    <source>
        <dbReference type="ARBA" id="ARBA00022771"/>
    </source>
</evidence>
<dbReference type="PROSITE" id="PS00028">
    <property type="entry name" value="ZINC_FINGER_C2H2_1"/>
    <property type="match status" value="4"/>
</dbReference>
<name>A0AB39ZRE6_DROSZ</name>
<dbReference type="SUPFAM" id="SSF57667">
    <property type="entry name" value="beta-beta-alpha zinc fingers"/>
    <property type="match status" value="3"/>
</dbReference>
<dbReference type="InterPro" id="IPR013087">
    <property type="entry name" value="Znf_C2H2_type"/>
</dbReference>
<dbReference type="PANTHER" id="PTHR24388">
    <property type="entry name" value="ZINC FINGER PROTEIN"/>
    <property type="match status" value="1"/>
</dbReference>
<evidence type="ECO:0000313" key="12">
    <source>
        <dbReference type="RefSeq" id="XP_016941487.1"/>
    </source>
</evidence>
<evidence type="ECO:0000256" key="6">
    <source>
        <dbReference type="ARBA" id="ARBA00023125"/>
    </source>
</evidence>
<comment type="similarity">
    <text evidence="8">Belongs to the snail C2H2-type zinc-finger protein family.</text>
</comment>
<accession>A0AB39ZRE6</accession>
<dbReference type="AlphaFoldDB" id="A0AB39ZRE6"/>
<protein>
    <submittedName>
        <fullName evidence="12">Zinc finger protein OZF</fullName>
    </submittedName>
</protein>
<dbReference type="InterPro" id="IPR036236">
    <property type="entry name" value="Znf_C2H2_sf"/>
</dbReference>
<reference evidence="12" key="1">
    <citation type="submission" date="2025-08" db="UniProtKB">
        <authorList>
            <consortium name="RefSeq"/>
        </authorList>
    </citation>
    <scope>IDENTIFICATION</scope>
</reference>
<evidence type="ECO:0000256" key="8">
    <source>
        <dbReference type="ARBA" id="ARBA00037948"/>
    </source>
</evidence>
<dbReference type="GO" id="GO:0000981">
    <property type="term" value="F:DNA-binding transcription factor activity, RNA polymerase II-specific"/>
    <property type="evidence" value="ECO:0007669"/>
    <property type="project" value="TreeGrafter"/>
</dbReference>
<dbReference type="PROSITE" id="PS50157">
    <property type="entry name" value="ZINC_FINGER_C2H2_2"/>
    <property type="match status" value="5"/>
</dbReference>
<evidence type="ECO:0000256" key="5">
    <source>
        <dbReference type="ARBA" id="ARBA00022833"/>
    </source>
</evidence>
<keyword evidence="7" id="KW-0539">Nucleus</keyword>
<dbReference type="Pfam" id="PF00096">
    <property type="entry name" value="zf-C2H2"/>
    <property type="match status" value="2"/>
</dbReference>
<feature type="domain" description="C2H2-type" evidence="10">
    <location>
        <begin position="108"/>
        <end position="135"/>
    </location>
</feature>
<keyword evidence="2" id="KW-0479">Metal-binding</keyword>
<evidence type="ECO:0000256" key="3">
    <source>
        <dbReference type="ARBA" id="ARBA00022737"/>
    </source>
</evidence>
<dbReference type="Proteomes" id="UP001652628">
    <property type="component" value="Chromosome X"/>
</dbReference>
<evidence type="ECO:0000313" key="11">
    <source>
        <dbReference type="Proteomes" id="UP001652628"/>
    </source>
</evidence>
<evidence type="ECO:0000256" key="2">
    <source>
        <dbReference type="ARBA" id="ARBA00022723"/>
    </source>
</evidence>
<dbReference type="GO" id="GO:0000978">
    <property type="term" value="F:RNA polymerase II cis-regulatory region sequence-specific DNA binding"/>
    <property type="evidence" value="ECO:0007669"/>
    <property type="project" value="TreeGrafter"/>
</dbReference>
<keyword evidence="6" id="KW-0238">DNA-binding</keyword>
<proteinExistence type="inferred from homology"/>
<feature type="domain" description="C2H2-type" evidence="10">
    <location>
        <begin position="316"/>
        <end position="343"/>
    </location>
</feature>
<keyword evidence="5" id="KW-0862">Zinc</keyword>
<feature type="domain" description="C2H2-type" evidence="10">
    <location>
        <begin position="287"/>
        <end position="315"/>
    </location>
</feature>
<dbReference type="GO" id="GO:0005634">
    <property type="term" value="C:nucleus"/>
    <property type="evidence" value="ECO:0007669"/>
    <property type="project" value="UniProtKB-SubCell"/>
</dbReference>
<sequence length="370" mass="42575">MFLHHTSIFSTTQQLSQSMDPVAIRPRAPRSGKRGDLRLMAKKPGPKRMYHCGVCLEGFSRHLATKRHEQQCEAKLRRLFICRLCLTLYGEESRMERHRERKHADGQFLCLQCGKRYASATFLYRHVVSWHGEQSLFYCGMCADNCNDVKTFCGMRELQEHAEEVHHLRSLESSASDTGSLVDETENLEMLEENIEDILPSVDWDDDLTFGWPMDLDKESCIADAKPSVFVCPFCANGFSGSLSLVRHLEQAHERNLLDCCYCGKSHRSREALRCHLQRVHVLLRGHVCGVCQADFATSDHLKKHVNSRHLNHRPHQCPTCGKSFAQRCHLTQHMATDRGHGHGKFVCQLCLWPFFRAIDLERHVNEKHP</sequence>
<evidence type="ECO:0000259" key="10">
    <source>
        <dbReference type="PROSITE" id="PS50157"/>
    </source>
</evidence>
<keyword evidence="3" id="KW-0677">Repeat</keyword>
<dbReference type="InterPro" id="IPR050527">
    <property type="entry name" value="Snail/Krueppel_Znf"/>
</dbReference>
<evidence type="ECO:0000256" key="9">
    <source>
        <dbReference type="PROSITE-ProRule" id="PRU00042"/>
    </source>
</evidence>
<comment type="subcellular location">
    <subcellularLocation>
        <location evidence="1">Nucleus</location>
    </subcellularLocation>
</comment>
<dbReference type="PANTHER" id="PTHR24388:SF54">
    <property type="entry name" value="PROTEIN ESCARGOT"/>
    <property type="match status" value="1"/>
</dbReference>
<dbReference type="RefSeq" id="XP_016941487.1">
    <property type="nucleotide sequence ID" value="XM_017085998.4"/>
</dbReference>
<organism evidence="11 12">
    <name type="scientific">Drosophila suzukii</name>
    <name type="common">Spotted-wing drosophila fruit fly</name>
    <dbReference type="NCBI Taxonomy" id="28584"/>
    <lineage>
        <taxon>Eukaryota</taxon>
        <taxon>Metazoa</taxon>
        <taxon>Ecdysozoa</taxon>
        <taxon>Arthropoda</taxon>
        <taxon>Hexapoda</taxon>
        <taxon>Insecta</taxon>
        <taxon>Pterygota</taxon>
        <taxon>Neoptera</taxon>
        <taxon>Endopterygota</taxon>
        <taxon>Diptera</taxon>
        <taxon>Brachycera</taxon>
        <taxon>Muscomorpha</taxon>
        <taxon>Ephydroidea</taxon>
        <taxon>Drosophilidae</taxon>
        <taxon>Drosophila</taxon>
        <taxon>Sophophora</taxon>
    </lineage>
</organism>
<evidence type="ECO:0000256" key="7">
    <source>
        <dbReference type="ARBA" id="ARBA00023242"/>
    </source>
</evidence>
<evidence type="ECO:0000256" key="1">
    <source>
        <dbReference type="ARBA" id="ARBA00004123"/>
    </source>
</evidence>
<feature type="domain" description="C2H2-type" evidence="10">
    <location>
        <begin position="258"/>
        <end position="286"/>
    </location>
</feature>
<dbReference type="GO" id="GO:0008270">
    <property type="term" value="F:zinc ion binding"/>
    <property type="evidence" value="ECO:0007669"/>
    <property type="project" value="UniProtKB-KW"/>
</dbReference>
<keyword evidence="4 9" id="KW-0863">Zinc-finger</keyword>
<dbReference type="SMART" id="SM00355">
    <property type="entry name" value="ZnF_C2H2"/>
    <property type="match status" value="8"/>
</dbReference>
<gene>
    <name evidence="12" type="primary">LOC108018441</name>
</gene>
<dbReference type="GeneID" id="108018441"/>
<dbReference type="Gene3D" id="3.30.160.60">
    <property type="entry name" value="Classic Zinc Finger"/>
    <property type="match status" value="3"/>
</dbReference>